<protein>
    <submittedName>
        <fullName evidence="2">Uncharacterized protein</fullName>
    </submittedName>
</protein>
<sequence length="392" mass="41066">MDWPRADGRLASLTAQQRAGVDAGASGGRPEAPGWCSAPAWQVDFGCGHPCPVSLLTPRKVSLREPAAFAFRTQAVVALGPELAAAGAMACGAHAGGPKRPRGPLPGARAAGSLGGAVGGEIVGYLSCSGAWKRSKRSSLPIDFSVPSQQQQSKFWGKGWRSYGKDNGGAADVPGAGLRATEPAGPGGREGLDPVPPDPIRRRARPRGRRRRPWAAGSGGRWRPCGAARGPGRCPSSSTRTARTDWMIEGFTDCCSLFWGGRWAGEAAAPTQGGGPGLVDARGLPPEERSLREWIKPKQRDPFCRWVRAALAEPGAAAAPAPPRAFGEPLALRPPSLRHGRLQLVASVALPPPAGRGQRPGAAVRLLFEDIALRQIRRLPEGSRPGGRGRAQ</sequence>
<accession>A0ABN9XUI3</accession>
<evidence type="ECO:0000313" key="3">
    <source>
        <dbReference type="Proteomes" id="UP001189429"/>
    </source>
</evidence>
<dbReference type="EMBL" id="CAUYUJ010021278">
    <property type="protein sequence ID" value="CAK0903700.1"/>
    <property type="molecule type" value="Genomic_DNA"/>
</dbReference>
<evidence type="ECO:0000313" key="2">
    <source>
        <dbReference type="EMBL" id="CAK0903700.1"/>
    </source>
</evidence>
<comment type="caution">
    <text evidence="2">The sequence shown here is derived from an EMBL/GenBank/DDBJ whole genome shotgun (WGS) entry which is preliminary data.</text>
</comment>
<feature type="region of interest" description="Disordered" evidence="1">
    <location>
        <begin position="166"/>
        <end position="240"/>
    </location>
</feature>
<gene>
    <name evidence="2" type="ORF">PCOR1329_LOCUS79929</name>
</gene>
<organism evidence="2 3">
    <name type="scientific">Prorocentrum cordatum</name>
    <dbReference type="NCBI Taxonomy" id="2364126"/>
    <lineage>
        <taxon>Eukaryota</taxon>
        <taxon>Sar</taxon>
        <taxon>Alveolata</taxon>
        <taxon>Dinophyceae</taxon>
        <taxon>Prorocentrales</taxon>
        <taxon>Prorocentraceae</taxon>
        <taxon>Prorocentrum</taxon>
    </lineage>
</organism>
<feature type="region of interest" description="Disordered" evidence="1">
    <location>
        <begin position="1"/>
        <end position="32"/>
    </location>
</feature>
<feature type="compositionally biased region" description="Basic residues" evidence="1">
    <location>
        <begin position="202"/>
        <end position="213"/>
    </location>
</feature>
<dbReference type="Proteomes" id="UP001189429">
    <property type="component" value="Unassembled WGS sequence"/>
</dbReference>
<proteinExistence type="predicted"/>
<name>A0ABN9XUI3_9DINO</name>
<keyword evidence="3" id="KW-1185">Reference proteome</keyword>
<evidence type="ECO:0000256" key="1">
    <source>
        <dbReference type="SAM" id="MobiDB-lite"/>
    </source>
</evidence>
<reference evidence="2" key="1">
    <citation type="submission" date="2023-10" db="EMBL/GenBank/DDBJ databases">
        <authorList>
            <person name="Chen Y."/>
            <person name="Shah S."/>
            <person name="Dougan E. K."/>
            <person name="Thang M."/>
            <person name="Chan C."/>
        </authorList>
    </citation>
    <scope>NUCLEOTIDE SEQUENCE [LARGE SCALE GENOMIC DNA]</scope>
</reference>